<dbReference type="EMBL" id="CP050692">
    <property type="protein sequence ID" value="QIT44271.1"/>
    <property type="molecule type" value="Genomic_DNA"/>
</dbReference>
<feature type="region of interest" description="Disordered" evidence="1">
    <location>
        <begin position="119"/>
        <end position="138"/>
    </location>
</feature>
<feature type="region of interest" description="Disordered" evidence="1">
    <location>
        <begin position="398"/>
        <end position="417"/>
    </location>
</feature>
<feature type="signal peptide" evidence="2">
    <location>
        <begin position="1"/>
        <end position="43"/>
    </location>
</feature>
<dbReference type="InterPro" id="IPR022385">
    <property type="entry name" value="Rhs_assc_core"/>
</dbReference>
<reference evidence="3 4" key="1">
    <citation type="submission" date="2020-03" db="EMBL/GenBank/DDBJ databases">
        <title>Is there a link between lipid content and antibiotic production in Streptomyces?</title>
        <authorList>
            <person name="David M."/>
            <person name="Lejeune C."/>
            <person name="Abreu S."/>
            <person name="Thibessard A."/>
            <person name="Leblond P."/>
            <person name="Chaminade P."/>
            <person name="Virolle M.-J."/>
        </authorList>
    </citation>
    <scope>NUCLEOTIDE SEQUENCE [LARGE SCALE GENOMIC DNA]</scope>
    <source>
        <strain evidence="3 4">DSM 41481</strain>
    </source>
</reference>
<evidence type="ECO:0000313" key="3">
    <source>
        <dbReference type="EMBL" id="QIT44271.1"/>
    </source>
</evidence>
<sequence length="2196" mass="234897">MIFGRGTSRMLRGARQLQGGRLLVQSLALALIVPLGAAQVAQAAADPGGLGRPDVPKSRVSKVEEFDGPGAKAARERVAREKKANKTQAERARNEQQATWPRQGEATFRLAAGEKAAAQPGGVPVTLRPSPGSKSPADAKARVTVLDQKTARAAGITGVMLSIDADVADKAEIAVDYGSFASAVGGGWSQRLRLVQLPACVLTTPEKAECRTQRPLASENDSALHAVTAEVRLAETPVGPSPQLRTAADSTSGTVLAVTAAAAGSGESSTGTGNYSATPLSESSSWEAGGSSGSFTWSYDFTVPPAAAGPQPPLSLSYDSGSVDGRTATSNNQGTSVGEGFGLTDSFIERSYGSCDDDGHDDVFDLCWKYDNARLVLNGRSTRLVKDDDSGQWRLENDDASTVTRSTGADNGDNDGEHWTVTTDDGTRYVFGLNKLDGADTQRTDSVSTVPVFGDDSGEPGYSGGDSFGDRALTQAWRWNLDYVEDTRGNAATYWYTKESNHYKKNKSETANASYTRGGYLSRIEYGLRKGALFTDKADAKVTFGYAERCTASDCSSLTKDTADNWPDVPYDAICSKDDDDCDGGGPTFFSRKRLTGIDTFSYNATSGVYDPVDSWDLVEEYLDGGDIGDTSDQVLTLKSIKRTAKAGTTAIAMNPVTITYQMRPNRVDATDNILPLTRPRISTITSETGAITTVTLSGEECVRSQVLNAAPDTNTRSCYPQFWHINGSTNASIDWFHKYRVLAVLVSDPTAVNESVEHAYTYSGAAWHYSDDPFTKTDERTWSDWRGYAQVTAWTGATDVTRSKTVSLYLQGMHGDRKRDGTTKSVSVDPLTAPALGAEAITDKGEYAGQLREQVTYDGSTAVSATINDPWSQETAKQTPPGAGAHVARFVRTKKVHNYTYLTASKTWRERLTSTSFDSFGMPVTVEDAGQVGKSSDETCTRTWYARNTGLGIINPVSRTRTVARTCATADTSLALPLSMDPAKPARGDVLADVSTVYDTANATGWSATQKPTKGLPTWTGRATGYAATADAGGDRLPSGWQRLSATSYDSLGRPLSVNDASANPPTSVAYTPADAGPLTRTVTTDPKTYKTTSFLDPRRGQPLRVYDVNLKKTELTYDALGRLTQVWLPNRTTGQPPNQKFDYHLNTAKPSWVSVSTLKKDGETYNTTYTLYDALLRPLQTQSPTPEGGRLLTDTRYDTRGLAYETYSDIFDNTATPNTTYTRAEYGEAPTQTQTVFDGAGRARVSTLYTYGVKKWSTTTSYTGDSVATTALEGGSAQRTITDVRGKTLETREYAGVSPADAAYGDGTGAVYTSTGFTYELDGQNKTITGPDKATWTYVYDLFGRQAITTDPDKGTTVTEFDELDRPVKSTDSLGTSVLTAYDVLGRVTGTWKNTKTDANQLTGHVYDTLLKGLPTSSTRYVGGVAGDAYTQAVTAYDSLDRATATELQLPANDAFVKAGAPAKLTFETYYNLDGTLKQNKEPAVGGLASEILDYGYDALGNVTSVGSATGYLRDVDYSALAQPKLLTMGPGGSGNKNVYIGNDFEAGTGRLTRSFVTDETHGYMLQELNYTYDQAGNVTAISDPATLGGTGSAETQCFAYDGHRRLVEAWTPASQKCSDAQSASSLSGPAPYWSSYSYNDAGQRTSETVHSSTGDTKTTYCYTSTTQKHAMTGTTTKADCSSPERKYDYDAAGNTWHRPGKSGTQTLDWSPEGRISKLTENGVATDYLYAADGSLLIRNTQNGERVLYAGATELHLRANGTLWAQRYYGAGGVNAALRSNQTGTNKVTYLTGDQHNTSSLAINQDVGQTFTKRYTTPFGADRGKPLFGPWPDDKGFLGKTRDATTGLTHVGAREYDPEIGQFISVDPLLQADIPQTLNGYSYAAQNPVTQTDPSGLGLACGAQFDVACPNRPDGTPGNGRPGEAAKPMYNCPSLSNPQCPGYTGGTASSDPVSPAMAAAADAAADAVANRTPADLSGLCGVDVSSGCDAEFRWQVRHDYMEMTVLDDYFNCTVYHDQKACDVAGSAFSSGGGTWAASFFFAASHRLQERFLNRAESYAGSKAAKAGVDAALASKLWSKNKAGLVGVLRIGDGGPQFLTSVSGARNNRKGVVPDVGTDGNPVRYKAIATGNNLRNNDTEYKMLTYIANQLGAPSNVPGSLTLHSTQPACFSCTSVIGQFAQEFPNIRINYSSGS</sequence>
<dbReference type="PANTHER" id="PTHR32305">
    <property type="match status" value="1"/>
</dbReference>
<dbReference type="Gene3D" id="2.180.10.10">
    <property type="entry name" value="RHS repeat-associated core"/>
    <property type="match status" value="2"/>
</dbReference>
<protein>
    <submittedName>
        <fullName evidence="3">RHS repeat-associated core domain-containing protein</fullName>
    </submittedName>
</protein>
<evidence type="ECO:0000256" key="1">
    <source>
        <dbReference type="SAM" id="MobiDB-lite"/>
    </source>
</evidence>
<accession>A0AAE7CK75</accession>
<feature type="region of interest" description="Disordered" evidence="1">
    <location>
        <begin position="45"/>
        <end position="102"/>
    </location>
</feature>
<keyword evidence="2" id="KW-0732">Signal</keyword>
<feature type="compositionally biased region" description="Basic and acidic residues" evidence="1">
    <location>
        <begin position="73"/>
        <end position="94"/>
    </location>
</feature>
<name>A0AAE7CK75_STRAT</name>
<feature type="region of interest" description="Disordered" evidence="1">
    <location>
        <begin position="446"/>
        <end position="465"/>
    </location>
</feature>
<proteinExistence type="predicted"/>
<gene>
    <name evidence="3" type="ORF">HCX60_12455</name>
</gene>
<feature type="compositionally biased region" description="Low complexity" evidence="1">
    <location>
        <begin position="262"/>
        <end position="273"/>
    </location>
</feature>
<feature type="compositionally biased region" description="Basic and acidic residues" evidence="1">
    <location>
        <begin position="54"/>
        <end position="65"/>
    </location>
</feature>
<feature type="chain" id="PRO_5042147150" evidence="2">
    <location>
        <begin position="44"/>
        <end position="2196"/>
    </location>
</feature>
<dbReference type="NCBIfam" id="TIGR03696">
    <property type="entry name" value="Rhs_assc_core"/>
    <property type="match status" value="1"/>
</dbReference>
<dbReference type="InterPro" id="IPR050708">
    <property type="entry name" value="T6SS_VgrG/RHS"/>
</dbReference>
<feature type="region of interest" description="Disordered" evidence="1">
    <location>
        <begin position="1059"/>
        <end position="1082"/>
    </location>
</feature>
<feature type="region of interest" description="Disordered" evidence="1">
    <location>
        <begin position="262"/>
        <end position="286"/>
    </location>
</feature>
<evidence type="ECO:0000256" key="2">
    <source>
        <dbReference type="SAM" id="SignalP"/>
    </source>
</evidence>
<dbReference type="InterPro" id="IPR032721">
    <property type="entry name" value="Toxin-deaminase"/>
</dbReference>
<organism evidence="3 4">
    <name type="scientific">Streptomyces antibioticus</name>
    <dbReference type="NCBI Taxonomy" id="1890"/>
    <lineage>
        <taxon>Bacteria</taxon>
        <taxon>Bacillati</taxon>
        <taxon>Actinomycetota</taxon>
        <taxon>Actinomycetes</taxon>
        <taxon>Kitasatosporales</taxon>
        <taxon>Streptomycetaceae</taxon>
        <taxon>Streptomyces</taxon>
    </lineage>
</organism>
<evidence type="ECO:0000313" key="4">
    <source>
        <dbReference type="Proteomes" id="UP000502504"/>
    </source>
</evidence>
<feature type="compositionally biased region" description="Polar residues" evidence="1">
    <location>
        <begin position="1060"/>
        <end position="1071"/>
    </location>
</feature>
<feature type="compositionally biased region" description="Polar residues" evidence="1">
    <location>
        <begin position="400"/>
        <end position="409"/>
    </location>
</feature>
<dbReference type="PANTHER" id="PTHR32305:SF17">
    <property type="entry name" value="TRNA NUCLEASE WAPA"/>
    <property type="match status" value="1"/>
</dbReference>
<dbReference type="Proteomes" id="UP000502504">
    <property type="component" value="Chromosome"/>
</dbReference>
<dbReference type="Pfam" id="PF14424">
    <property type="entry name" value="Toxin-deaminase"/>
    <property type="match status" value="1"/>
</dbReference>